<dbReference type="AlphaFoldDB" id="A0A1V6PA35"/>
<gene>
    <name evidence="1" type="ORF">PENDEC_c013G01611</name>
</gene>
<name>A0A1V6PA35_PENDC</name>
<organism evidence="1 2">
    <name type="scientific">Penicillium decumbens</name>
    <dbReference type="NCBI Taxonomy" id="69771"/>
    <lineage>
        <taxon>Eukaryota</taxon>
        <taxon>Fungi</taxon>
        <taxon>Dikarya</taxon>
        <taxon>Ascomycota</taxon>
        <taxon>Pezizomycotina</taxon>
        <taxon>Eurotiomycetes</taxon>
        <taxon>Eurotiomycetidae</taxon>
        <taxon>Eurotiales</taxon>
        <taxon>Aspergillaceae</taxon>
        <taxon>Penicillium</taxon>
    </lineage>
</organism>
<comment type="caution">
    <text evidence="1">The sequence shown here is derived from an EMBL/GenBank/DDBJ whole genome shotgun (WGS) entry which is preliminary data.</text>
</comment>
<evidence type="ECO:0000313" key="2">
    <source>
        <dbReference type="Proteomes" id="UP000191522"/>
    </source>
</evidence>
<dbReference type="OrthoDB" id="4500473at2759"/>
<protein>
    <submittedName>
        <fullName evidence="1">Uncharacterized protein</fullName>
    </submittedName>
</protein>
<dbReference type="Proteomes" id="UP000191522">
    <property type="component" value="Unassembled WGS sequence"/>
</dbReference>
<keyword evidence="2" id="KW-1185">Reference proteome</keyword>
<evidence type="ECO:0000313" key="1">
    <source>
        <dbReference type="EMBL" id="OQD73880.1"/>
    </source>
</evidence>
<sequence length="294" mass="32767">MKKSYILMPNFDCPPHGPVELGRIITSPFDPESAINTISRLSPPGILRSSKTAFETLIERESSGRYGVWSQFLGLSVLGGEAGFNRSRSESSYMYVSRLDTEYIIPTVEYIEKSLRQPEALKTLSQQNYEKNLYMITGIKIAIGAKMKAKSLKAQGVKLKIGADLTSLGVPMQVGPLLEPSSAHSEGTAFLESTDFVFAYRLREIYYSQKSGVIKTKDYTKGAAYGMETDLPISSDNEDVAELEDNFEVDGIADEDLKKGDLRELGEPWTAVDEENGEECECYDFTSRELRVEE</sequence>
<proteinExistence type="predicted"/>
<accession>A0A1V6PA35</accession>
<dbReference type="OMA" id="CYYRIRS"/>
<reference evidence="2" key="1">
    <citation type="journal article" date="2017" name="Nat. Microbiol.">
        <title>Global analysis of biosynthetic gene clusters reveals vast potential of secondary metabolite production in Penicillium species.</title>
        <authorList>
            <person name="Nielsen J.C."/>
            <person name="Grijseels S."/>
            <person name="Prigent S."/>
            <person name="Ji B."/>
            <person name="Dainat J."/>
            <person name="Nielsen K.F."/>
            <person name="Frisvad J.C."/>
            <person name="Workman M."/>
            <person name="Nielsen J."/>
        </authorList>
    </citation>
    <scope>NUCLEOTIDE SEQUENCE [LARGE SCALE GENOMIC DNA]</scope>
    <source>
        <strain evidence="2">IBT 11843</strain>
    </source>
</reference>
<dbReference type="EMBL" id="MDYL01000013">
    <property type="protein sequence ID" value="OQD73880.1"/>
    <property type="molecule type" value="Genomic_DNA"/>
</dbReference>